<keyword evidence="3" id="KW-1185">Reference proteome</keyword>
<name>B7K938_GLOC7</name>
<sequence length="57" mass="6478">MVCSHHLDRFFKQLDSSHTLLVMGAGAVLVNQLIIYQTEFLVQILLAPVWLSIILKI</sequence>
<evidence type="ECO:0000256" key="1">
    <source>
        <dbReference type="SAM" id="Phobius"/>
    </source>
</evidence>
<keyword evidence="1" id="KW-0812">Transmembrane</keyword>
<gene>
    <name evidence="2" type="ordered locus">PCC7424_4443</name>
</gene>
<accession>B7K938</accession>
<keyword evidence="1" id="KW-0472">Membrane</keyword>
<dbReference type="HOGENOM" id="CLU_2989097_0_0_3"/>
<proteinExistence type="predicted"/>
<dbReference type="KEGG" id="cyc:PCC7424_4443"/>
<dbReference type="EMBL" id="CP001291">
    <property type="protein sequence ID" value="ACK72807.1"/>
    <property type="molecule type" value="Genomic_DNA"/>
</dbReference>
<dbReference type="Proteomes" id="UP000002384">
    <property type="component" value="Chromosome"/>
</dbReference>
<organism evidence="2 3">
    <name type="scientific">Gloeothece citriformis (strain PCC 7424)</name>
    <name type="common">Cyanothece sp. (strain PCC 7424)</name>
    <dbReference type="NCBI Taxonomy" id="65393"/>
    <lineage>
        <taxon>Bacteria</taxon>
        <taxon>Bacillati</taxon>
        <taxon>Cyanobacteriota</taxon>
        <taxon>Cyanophyceae</taxon>
        <taxon>Oscillatoriophycideae</taxon>
        <taxon>Chroococcales</taxon>
        <taxon>Aphanothecaceae</taxon>
        <taxon>Gloeothece</taxon>
        <taxon>Gloeothece citriformis</taxon>
    </lineage>
</organism>
<reference evidence="3" key="1">
    <citation type="journal article" date="2011" name="MBio">
        <title>Novel metabolic attributes of the genus Cyanothece, comprising a group of unicellular nitrogen-fixing Cyanobacteria.</title>
        <authorList>
            <person name="Bandyopadhyay A."/>
            <person name="Elvitigala T."/>
            <person name="Welsh E."/>
            <person name="Stockel J."/>
            <person name="Liberton M."/>
            <person name="Min H."/>
            <person name="Sherman L.A."/>
            <person name="Pakrasi H.B."/>
        </authorList>
    </citation>
    <scope>NUCLEOTIDE SEQUENCE [LARGE SCALE GENOMIC DNA]</scope>
    <source>
        <strain evidence="3">PCC 7424</strain>
    </source>
</reference>
<evidence type="ECO:0000313" key="2">
    <source>
        <dbReference type="EMBL" id="ACK72807.1"/>
    </source>
</evidence>
<protein>
    <submittedName>
        <fullName evidence="2">Uncharacterized protein</fullName>
    </submittedName>
</protein>
<feature type="transmembrane region" description="Helical" evidence="1">
    <location>
        <begin position="33"/>
        <end position="55"/>
    </location>
</feature>
<evidence type="ECO:0000313" key="3">
    <source>
        <dbReference type="Proteomes" id="UP000002384"/>
    </source>
</evidence>
<keyword evidence="1" id="KW-1133">Transmembrane helix</keyword>
<dbReference type="AlphaFoldDB" id="B7K938"/>